<dbReference type="Pfam" id="PF02656">
    <property type="entry name" value="DUF202"/>
    <property type="match status" value="1"/>
</dbReference>
<protein>
    <submittedName>
        <fullName evidence="8">Septum-promoting GTP-binding protein 1</fullName>
    </submittedName>
</protein>
<evidence type="ECO:0000313" key="9">
    <source>
        <dbReference type="Proteomes" id="UP000439903"/>
    </source>
</evidence>
<keyword evidence="9" id="KW-1185">Reference proteome</keyword>
<dbReference type="EMBL" id="WTPW01001744">
    <property type="protein sequence ID" value="KAF0416734.1"/>
    <property type="molecule type" value="Genomic_DNA"/>
</dbReference>
<evidence type="ECO:0000256" key="4">
    <source>
        <dbReference type="ARBA" id="ARBA00022989"/>
    </source>
</evidence>
<reference evidence="8 9" key="1">
    <citation type="journal article" date="2019" name="Environ. Microbiol.">
        <title>At the nexus of three kingdoms: the genome of the mycorrhizal fungus Gigaspora margarita provides insights into plant, endobacterial and fungal interactions.</title>
        <authorList>
            <person name="Venice F."/>
            <person name="Ghignone S."/>
            <person name="Salvioli di Fossalunga A."/>
            <person name="Amselem J."/>
            <person name="Novero M."/>
            <person name="Xianan X."/>
            <person name="Sedzielewska Toro K."/>
            <person name="Morin E."/>
            <person name="Lipzen A."/>
            <person name="Grigoriev I.V."/>
            <person name="Henrissat B."/>
            <person name="Martin F.M."/>
            <person name="Bonfante P."/>
        </authorList>
    </citation>
    <scope>NUCLEOTIDE SEQUENCE [LARGE SCALE GENOMIC DNA]</scope>
    <source>
        <strain evidence="8 9">BEG34</strain>
    </source>
</reference>
<dbReference type="PANTHER" id="PTHR34187:SF2">
    <property type="entry name" value="DUF202 DOMAIN-CONTAINING PROTEIN"/>
    <property type="match status" value="1"/>
</dbReference>
<gene>
    <name evidence="8" type="ORF">F8M41_007381</name>
</gene>
<evidence type="ECO:0000313" key="8">
    <source>
        <dbReference type="EMBL" id="KAF0416734.1"/>
    </source>
</evidence>
<feature type="transmembrane region" description="Helical" evidence="6">
    <location>
        <begin position="102"/>
        <end position="123"/>
    </location>
</feature>
<evidence type="ECO:0000256" key="6">
    <source>
        <dbReference type="SAM" id="Phobius"/>
    </source>
</evidence>
<keyword evidence="3 6" id="KW-0812">Transmembrane</keyword>
<feature type="transmembrane region" description="Helical" evidence="6">
    <location>
        <begin position="68"/>
        <end position="90"/>
    </location>
</feature>
<evidence type="ECO:0000256" key="2">
    <source>
        <dbReference type="ARBA" id="ARBA00022475"/>
    </source>
</evidence>
<keyword evidence="2" id="KW-1003">Cell membrane</keyword>
<dbReference type="OrthoDB" id="199599at2759"/>
<dbReference type="Proteomes" id="UP000439903">
    <property type="component" value="Unassembled WGS sequence"/>
</dbReference>
<comment type="subcellular location">
    <subcellularLocation>
        <location evidence="1">Cell membrane</location>
        <topology evidence="1">Multi-pass membrane protein</topology>
    </subcellularLocation>
</comment>
<accession>A0A8H3X6D3</accession>
<evidence type="ECO:0000259" key="7">
    <source>
        <dbReference type="Pfam" id="PF02656"/>
    </source>
</evidence>
<proteinExistence type="predicted"/>
<evidence type="ECO:0000256" key="3">
    <source>
        <dbReference type="ARBA" id="ARBA00022692"/>
    </source>
</evidence>
<dbReference type="InterPro" id="IPR003807">
    <property type="entry name" value="DUF202"/>
</dbReference>
<evidence type="ECO:0000256" key="1">
    <source>
        <dbReference type="ARBA" id="ARBA00004651"/>
    </source>
</evidence>
<keyword evidence="5 6" id="KW-0472">Membrane</keyword>
<dbReference type="PANTHER" id="PTHR34187">
    <property type="entry name" value="FGR18P"/>
    <property type="match status" value="1"/>
</dbReference>
<feature type="domain" description="DUF202" evidence="7">
    <location>
        <begin position="60"/>
        <end position="122"/>
    </location>
</feature>
<keyword evidence="4 6" id="KW-1133">Transmembrane helix</keyword>
<organism evidence="8 9">
    <name type="scientific">Gigaspora margarita</name>
    <dbReference type="NCBI Taxonomy" id="4874"/>
    <lineage>
        <taxon>Eukaryota</taxon>
        <taxon>Fungi</taxon>
        <taxon>Fungi incertae sedis</taxon>
        <taxon>Mucoromycota</taxon>
        <taxon>Glomeromycotina</taxon>
        <taxon>Glomeromycetes</taxon>
        <taxon>Diversisporales</taxon>
        <taxon>Gigasporaceae</taxon>
        <taxon>Gigaspora</taxon>
    </lineage>
</organism>
<dbReference type="GO" id="GO:0005886">
    <property type="term" value="C:plasma membrane"/>
    <property type="evidence" value="ECO:0007669"/>
    <property type="project" value="UniProtKB-SubCell"/>
</dbReference>
<dbReference type="InterPro" id="IPR052053">
    <property type="entry name" value="IM_YidH-like"/>
</dbReference>
<evidence type="ECO:0000256" key="5">
    <source>
        <dbReference type="ARBA" id="ARBA00023136"/>
    </source>
</evidence>
<name>A0A8H3X6D3_GIGMA</name>
<dbReference type="AlphaFoldDB" id="A0A8H3X6D3"/>
<sequence>MTTIDESPAQNYTAPLLQRNAPRKYDAISEPIIAKHVTVENTLSYSKSALVVKNDGSTARDYFAIERTFLSCLRLGVALVLTGLSIYSRFHLVPQSTTMPKNVVALGLLLVFAGLLLLVWAVMPDGMTKPDETISFVNDET</sequence>
<comment type="caution">
    <text evidence="8">The sequence shown here is derived from an EMBL/GenBank/DDBJ whole genome shotgun (WGS) entry which is preliminary data.</text>
</comment>